<comment type="caution">
    <text evidence="1">The sequence shown here is derived from an EMBL/GenBank/DDBJ whole genome shotgun (WGS) entry which is preliminary data.</text>
</comment>
<evidence type="ECO:0000313" key="1">
    <source>
        <dbReference type="EMBL" id="CAK7271621.1"/>
    </source>
</evidence>
<proteinExistence type="predicted"/>
<dbReference type="EMBL" id="CAWUON010000075">
    <property type="protein sequence ID" value="CAK7271621.1"/>
    <property type="molecule type" value="Genomic_DNA"/>
</dbReference>
<gene>
    <name evidence="1" type="ORF">SEPCBS119000_004700</name>
</gene>
<sequence>MVVHICFPRMYVPDPAPSQRRQGKGMSKRARRQTILSADQHKVWYEKILRPGLQLSTRTTQNGVVYDDESFLANFPSSRDSARTFTYAKGESFKRLVNNGSGDKDGENPGHRQIVTRTVYPVALRNLADKWREIIKENPGLVLYSDFRLFFSAKNTKAEWFGPAIPFDQQTVDDRWLQLANEFQAKWDYYFDHEHLNSDDVYLDIAKQSAPVIKREERGRAVSHKEKTFLLRRCCLAKVAEQHRDWITSQLTSPAGAEGEAAAGRRTYRYPSTYYNTVKAPFDAQKHYVFDGENLEALTSRTMLS</sequence>
<name>A0ABP0DXH3_9PEZI</name>
<evidence type="ECO:0000313" key="2">
    <source>
        <dbReference type="Proteomes" id="UP001642502"/>
    </source>
</evidence>
<dbReference type="Proteomes" id="UP001642502">
    <property type="component" value="Unassembled WGS sequence"/>
</dbReference>
<protein>
    <submittedName>
        <fullName evidence="1">Uncharacterized protein</fullName>
    </submittedName>
</protein>
<organism evidence="1 2">
    <name type="scientific">Sporothrix epigloea</name>
    <dbReference type="NCBI Taxonomy" id="1892477"/>
    <lineage>
        <taxon>Eukaryota</taxon>
        <taxon>Fungi</taxon>
        <taxon>Dikarya</taxon>
        <taxon>Ascomycota</taxon>
        <taxon>Pezizomycotina</taxon>
        <taxon>Sordariomycetes</taxon>
        <taxon>Sordariomycetidae</taxon>
        <taxon>Ophiostomatales</taxon>
        <taxon>Ophiostomataceae</taxon>
        <taxon>Sporothrix</taxon>
    </lineage>
</organism>
<accession>A0ABP0DXH3</accession>
<keyword evidence="2" id="KW-1185">Reference proteome</keyword>
<reference evidence="1 2" key="1">
    <citation type="submission" date="2024-01" db="EMBL/GenBank/DDBJ databases">
        <authorList>
            <person name="Allen C."/>
            <person name="Tagirdzhanova G."/>
        </authorList>
    </citation>
    <scope>NUCLEOTIDE SEQUENCE [LARGE SCALE GENOMIC DNA]</scope>
    <source>
        <strain evidence="1 2">CBS 119000</strain>
    </source>
</reference>